<dbReference type="SUPFAM" id="SSF51569">
    <property type="entry name" value="Aldolase"/>
    <property type="match status" value="1"/>
</dbReference>
<evidence type="ECO:0000256" key="5">
    <source>
        <dbReference type="ARBA" id="ARBA00023277"/>
    </source>
</evidence>
<protein>
    <submittedName>
        <fullName evidence="6">2-dehydro-3-deoxy-6-phosphogalactonate aldolase</fullName>
        <ecNumber evidence="6">4.1.2.21</ecNumber>
    </submittedName>
</protein>
<dbReference type="InterPro" id="IPR000887">
    <property type="entry name" value="Aldlse_KDPG_KHG"/>
</dbReference>
<evidence type="ECO:0000256" key="3">
    <source>
        <dbReference type="ARBA" id="ARBA00011233"/>
    </source>
</evidence>
<dbReference type="GO" id="GO:0008674">
    <property type="term" value="F:2-dehydro-3-deoxy-6-phosphogalactonate aldolase activity"/>
    <property type="evidence" value="ECO:0007669"/>
    <property type="project" value="UniProtKB-EC"/>
</dbReference>
<accession>A0ABT1N631</accession>
<dbReference type="Gene3D" id="3.20.20.70">
    <property type="entry name" value="Aldolase class I"/>
    <property type="match status" value="1"/>
</dbReference>
<organism evidence="6 7">
    <name type="scientific">Photobacterium pectinilyticum</name>
    <dbReference type="NCBI Taxonomy" id="2906793"/>
    <lineage>
        <taxon>Bacteria</taxon>
        <taxon>Pseudomonadati</taxon>
        <taxon>Pseudomonadota</taxon>
        <taxon>Gammaproteobacteria</taxon>
        <taxon>Vibrionales</taxon>
        <taxon>Vibrionaceae</taxon>
        <taxon>Photobacterium</taxon>
    </lineage>
</organism>
<comment type="caution">
    <text evidence="6">The sequence shown here is derived from an EMBL/GenBank/DDBJ whole genome shotgun (WGS) entry which is preliminary data.</text>
</comment>
<keyword evidence="5" id="KW-0119">Carbohydrate metabolism</keyword>
<dbReference type="Pfam" id="PF01081">
    <property type="entry name" value="Aldolase"/>
    <property type="match status" value="1"/>
</dbReference>
<dbReference type="NCBIfam" id="NF006600">
    <property type="entry name" value="PRK09140.1"/>
    <property type="match status" value="1"/>
</dbReference>
<keyword evidence="7" id="KW-1185">Reference proteome</keyword>
<dbReference type="PANTHER" id="PTHR30246:SF1">
    <property type="entry name" value="2-DEHYDRO-3-DEOXY-6-PHOSPHOGALACTONATE ALDOLASE-RELATED"/>
    <property type="match status" value="1"/>
</dbReference>
<comment type="subunit">
    <text evidence="3">Homotrimer.</text>
</comment>
<evidence type="ECO:0000256" key="1">
    <source>
        <dbReference type="ARBA" id="ARBA00004761"/>
    </source>
</evidence>
<comment type="similarity">
    <text evidence="2">Belongs to the KHG/KDPG aldolase family.</text>
</comment>
<keyword evidence="4 6" id="KW-0456">Lyase</keyword>
<proteinExistence type="inferred from homology"/>
<dbReference type="RefSeq" id="WP_255044275.1">
    <property type="nucleotide sequence ID" value="NZ_JANEYT010000060.1"/>
</dbReference>
<dbReference type="PANTHER" id="PTHR30246">
    <property type="entry name" value="2-KETO-3-DEOXY-6-PHOSPHOGLUCONATE ALDOLASE"/>
    <property type="match status" value="1"/>
</dbReference>
<dbReference type="EC" id="4.1.2.21" evidence="6"/>
<reference evidence="6 7" key="1">
    <citation type="submission" date="2022-07" db="EMBL/GenBank/DDBJ databases">
        <title>Photobacterium pectinilyticum sp. nov., a marine bacterium isolated from surface seawater of Qingdao offshore.</title>
        <authorList>
            <person name="Wang X."/>
        </authorList>
    </citation>
    <scope>NUCLEOTIDE SEQUENCE [LARGE SCALE GENOMIC DNA]</scope>
    <source>
        <strain evidence="6 7">ZSDE20</strain>
    </source>
</reference>
<dbReference type="Proteomes" id="UP001524460">
    <property type="component" value="Unassembled WGS sequence"/>
</dbReference>
<name>A0ABT1N631_9GAMM</name>
<evidence type="ECO:0000313" key="7">
    <source>
        <dbReference type="Proteomes" id="UP001524460"/>
    </source>
</evidence>
<comment type="pathway">
    <text evidence="1">Carbohydrate acid metabolism.</text>
</comment>
<dbReference type="CDD" id="cd00452">
    <property type="entry name" value="KDPG_aldolase"/>
    <property type="match status" value="1"/>
</dbReference>
<evidence type="ECO:0000256" key="4">
    <source>
        <dbReference type="ARBA" id="ARBA00023239"/>
    </source>
</evidence>
<gene>
    <name evidence="6" type="ORF">NHN17_19315</name>
</gene>
<dbReference type="InterPro" id="IPR013785">
    <property type="entry name" value="Aldolase_TIM"/>
</dbReference>
<evidence type="ECO:0000313" key="6">
    <source>
        <dbReference type="EMBL" id="MCQ1060195.1"/>
    </source>
</evidence>
<dbReference type="EMBL" id="JANEYT010000060">
    <property type="protein sequence ID" value="MCQ1060195.1"/>
    <property type="molecule type" value="Genomic_DNA"/>
</dbReference>
<evidence type="ECO:0000256" key="2">
    <source>
        <dbReference type="ARBA" id="ARBA00006906"/>
    </source>
</evidence>
<sequence>MIYSLEDHLETCPLIAILRGIKNDECIAIGEALYSCGVRIMEVPLNSPNPIESIRLLSENFKGRAIVGAGTVTCPDDVARVKAVGGQVIIAPNFDEHVGRMAKQLGLIWMPGVFTPTEAFAALRCKADILKIFPADLVSPILIKAWLATLPQGTRLAPVGGITANNIKDYLEVGAKGFGVGGSIYTPGDTPEAVRAKVDSILSAL</sequence>